<feature type="domain" description="EF-hand" evidence="9">
    <location>
        <begin position="74"/>
        <end position="109"/>
    </location>
</feature>
<feature type="region of interest" description="Disordered" evidence="6">
    <location>
        <begin position="601"/>
        <end position="634"/>
    </location>
</feature>
<feature type="region of interest" description="Disordered" evidence="6">
    <location>
        <begin position="339"/>
        <end position="399"/>
    </location>
</feature>
<dbReference type="PANTHER" id="PTHR10552">
    <property type="entry name" value="U2 SMALL NUCLEAR RIBONUCLEOPROTEIN A"/>
    <property type="match status" value="1"/>
</dbReference>
<dbReference type="PROSITE" id="PS00018">
    <property type="entry name" value="EF_HAND_1"/>
    <property type="match status" value="1"/>
</dbReference>
<evidence type="ECO:0000313" key="11">
    <source>
        <dbReference type="Proteomes" id="UP000601435"/>
    </source>
</evidence>
<comment type="similarity">
    <text evidence="5">Belongs to the U2 small nuclear ribonucleoprotein A family.</text>
</comment>
<dbReference type="InterPro" id="IPR018247">
    <property type="entry name" value="EF_Hand_1_Ca_BS"/>
</dbReference>
<comment type="caution">
    <text evidence="10">The sequence shown here is derived from an EMBL/GenBank/DDBJ whole genome shotgun (WGS) entry which is preliminary data.</text>
</comment>
<keyword evidence="7" id="KW-1133">Transmembrane helix</keyword>
<sequence>MVSSMLSLFTHGVLADELAFAFLVIKEDSVPLFWLFAVFVVFSGITLLNMLIGVLCQVVADNSREHEKNQILVDLKSSLEDAFEALDTSQDGIISEEEFKQMKTDPNVMEIFFRLGMEESAIIQRLDHMQETIFAVAKSDNADESFLTDSKDPASRRPPSMSFKQFTDQVVDLQMNTSAGVLDVQSVAAKVRAEDQKILTALSRLEPDLRRLLQAPMDAQEAKTLSSSRIQTLNLAGEDSTSVRPQSTHAACPGQASQASPAPRAEPLPDQSVHLPGSLESRGLQAETKVPEQASDKEAPELREDWLQEVPTELLLYILKARVDLTQVSPCLQKWLGEDSTSRKEQAEGVHANEKRPTVRVPSSQLKNTRSRGQKVGAQAEKLSSPGEDAADTRAAAAGAADPHHRDLAEWVGCGSLQKCLDFSDNDLIKLGNFPPLKRLRVLMLMNNRISRIAPDCFDPIPNIVSLVLTGNKLEKLVDLEPITQLKNLERLSLMDNPVTKVKHFRPYMIHKSSKTLRILDFNRIKDKERKAATLLFAGERGKKLLEEIAPPRVVGKEPTEKVSDVSKSGPSPEVIERIKKAIAEAETIEEVTRLEKALKSGVLPDDLKEPGTEGPEAAPGLEGAGGPEPMAEG</sequence>
<dbReference type="InterPro" id="IPR032675">
    <property type="entry name" value="LRR_dom_sf"/>
</dbReference>
<feature type="compositionally biased region" description="Low complexity" evidence="6">
    <location>
        <begin position="613"/>
        <end position="634"/>
    </location>
</feature>
<keyword evidence="8" id="KW-0732">Signal</keyword>
<organism evidence="10 11">
    <name type="scientific">Symbiodinium necroappetens</name>
    <dbReference type="NCBI Taxonomy" id="1628268"/>
    <lineage>
        <taxon>Eukaryota</taxon>
        <taxon>Sar</taxon>
        <taxon>Alveolata</taxon>
        <taxon>Dinophyceae</taxon>
        <taxon>Suessiales</taxon>
        <taxon>Symbiodiniaceae</taxon>
        <taxon>Symbiodinium</taxon>
    </lineage>
</organism>
<dbReference type="OrthoDB" id="433501at2759"/>
<dbReference type="SUPFAM" id="SSF52058">
    <property type="entry name" value="L domain-like"/>
    <property type="match status" value="1"/>
</dbReference>
<dbReference type="GO" id="GO:0030620">
    <property type="term" value="F:U2 snRNA binding"/>
    <property type="evidence" value="ECO:0007669"/>
    <property type="project" value="InterPro"/>
</dbReference>
<accession>A0A812MGB8</accession>
<evidence type="ECO:0000256" key="1">
    <source>
        <dbReference type="ARBA" id="ARBA00004123"/>
    </source>
</evidence>
<evidence type="ECO:0000256" key="6">
    <source>
        <dbReference type="SAM" id="MobiDB-lite"/>
    </source>
</evidence>
<dbReference type="GO" id="GO:0005509">
    <property type="term" value="F:calcium ion binding"/>
    <property type="evidence" value="ECO:0007669"/>
    <property type="project" value="InterPro"/>
</dbReference>
<evidence type="ECO:0000256" key="8">
    <source>
        <dbReference type="SAM" id="SignalP"/>
    </source>
</evidence>
<dbReference type="EMBL" id="CAJNJA010010287">
    <property type="protein sequence ID" value="CAE7255853.1"/>
    <property type="molecule type" value="Genomic_DNA"/>
</dbReference>
<protein>
    <submittedName>
        <fullName evidence="10">SNRPA1 protein</fullName>
    </submittedName>
</protein>
<keyword evidence="7" id="KW-0812">Transmembrane</keyword>
<keyword evidence="4" id="KW-0539">Nucleus</keyword>
<dbReference type="Gene3D" id="3.80.10.10">
    <property type="entry name" value="Ribonuclease Inhibitor"/>
    <property type="match status" value="1"/>
</dbReference>
<keyword evidence="2" id="KW-0433">Leucine-rich repeat</keyword>
<dbReference type="AlphaFoldDB" id="A0A812MGB8"/>
<dbReference type="GO" id="GO:0000398">
    <property type="term" value="P:mRNA splicing, via spliceosome"/>
    <property type="evidence" value="ECO:0007669"/>
    <property type="project" value="InterPro"/>
</dbReference>
<name>A0A812MGB8_9DINO</name>
<feature type="compositionally biased region" description="Polar residues" evidence="6">
    <location>
        <begin position="236"/>
        <end position="260"/>
    </location>
</feature>
<evidence type="ECO:0000256" key="2">
    <source>
        <dbReference type="ARBA" id="ARBA00022614"/>
    </source>
</evidence>
<dbReference type="GO" id="GO:0005634">
    <property type="term" value="C:nucleus"/>
    <property type="evidence" value="ECO:0007669"/>
    <property type="project" value="UniProtKB-SubCell"/>
</dbReference>
<keyword evidence="7" id="KW-0472">Membrane</keyword>
<evidence type="ECO:0000256" key="5">
    <source>
        <dbReference type="ARBA" id="ARBA00024196"/>
    </source>
</evidence>
<feature type="transmembrane region" description="Helical" evidence="7">
    <location>
        <begin position="31"/>
        <end position="60"/>
    </location>
</feature>
<evidence type="ECO:0000313" key="10">
    <source>
        <dbReference type="EMBL" id="CAE7255853.1"/>
    </source>
</evidence>
<proteinExistence type="inferred from homology"/>
<dbReference type="Gene3D" id="1.10.238.10">
    <property type="entry name" value="EF-hand"/>
    <property type="match status" value="1"/>
</dbReference>
<feature type="chain" id="PRO_5033057943" evidence="8">
    <location>
        <begin position="16"/>
        <end position="634"/>
    </location>
</feature>
<feature type="region of interest" description="Disordered" evidence="6">
    <location>
        <begin position="236"/>
        <end position="302"/>
    </location>
</feature>
<keyword evidence="3" id="KW-0677">Repeat</keyword>
<dbReference type="InterPro" id="IPR044640">
    <property type="entry name" value="RU2A"/>
</dbReference>
<evidence type="ECO:0000256" key="3">
    <source>
        <dbReference type="ARBA" id="ARBA00022737"/>
    </source>
</evidence>
<dbReference type="PANTHER" id="PTHR10552:SF6">
    <property type="entry name" value="U2 SMALL NUCLEAR RIBONUCLEOPROTEIN A"/>
    <property type="match status" value="1"/>
</dbReference>
<reference evidence="10" key="1">
    <citation type="submission" date="2021-02" db="EMBL/GenBank/DDBJ databases">
        <authorList>
            <person name="Dougan E. K."/>
            <person name="Rhodes N."/>
            <person name="Thang M."/>
            <person name="Chan C."/>
        </authorList>
    </citation>
    <scope>NUCLEOTIDE SEQUENCE</scope>
</reference>
<evidence type="ECO:0000256" key="7">
    <source>
        <dbReference type="SAM" id="Phobius"/>
    </source>
</evidence>
<keyword evidence="11" id="KW-1185">Reference proteome</keyword>
<comment type="subcellular location">
    <subcellularLocation>
        <location evidence="1">Nucleus</location>
    </subcellularLocation>
</comment>
<feature type="compositionally biased region" description="Basic and acidic residues" evidence="6">
    <location>
        <begin position="339"/>
        <end position="357"/>
    </location>
</feature>
<dbReference type="Pfam" id="PF14580">
    <property type="entry name" value="LRR_9"/>
    <property type="match status" value="1"/>
</dbReference>
<dbReference type="PROSITE" id="PS50222">
    <property type="entry name" value="EF_HAND_2"/>
    <property type="match status" value="1"/>
</dbReference>
<gene>
    <name evidence="10" type="primary">SNRPA1</name>
    <name evidence="10" type="ORF">SNEC2469_LOCUS5588</name>
</gene>
<dbReference type="Proteomes" id="UP000601435">
    <property type="component" value="Unassembled WGS sequence"/>
</dbReference>
<evidence type="ECO:0000256" key="4">
    <source>
        <dbReference type="ARBA" id="ARBA00023242"/>
    </source>
</evidence>
<feature type="signal peptide" evidence="8">
    <location>
        <begin position="1"/>
        <end position="15"/>
    </location>
</feature>
<evidence type="ECO:0000259" key="9">
    <source>
        <dbReference type="PROSITE" id="PS50222"/>
    </source>
</evidence>
<dbReference type="InterPro" id="IPR002048">
    <property type="entry name" value="EF_hand_dom"/>
</dbReference>